<proteinExistence type="predicted"/>
<dbReference type="GO" id="GO:0010073">
    <property type="term" value="P:meristem maintenance"/>
    <property type="evidence" value="ECO:0007669"/>
    <property type="project" value="InterPro"/>
</dbReference>
<organism evidence="2 3">
    <name type="scientific">Gossypium stocksii</name>
    <dbReference type="NCBI Taxonomy" id="47602"/>
    <lineage>
        <taxon>Eukaryota</taxon>
        <taxon>Viridiplantae</taxon>
        <taxon>Streptophyta</taxon>
        <taxon>Embryophyta</taxon>
        <taxon>Tracheophyta</taxon>
        <taxon>Spermatophyta</taxon>
        <taxon>Magnoliopsida</taxon>
        <taxon>eudicotyledons</taxon>
        <taxon>Gunneridae</taxon>
        <taxon>Pentapetalae</taxon>
        <taxon>rosids</taxon>
        <taxon>malvids</taxon>
        <taxon>Malvales</taxon>
        <taxon>Malvaceae</taxon>
        <taxon>Malvoideae</taxon>
        <taxon>Gossypium</taxon>
    </lineage>
</organism>
<protein>
    <recommendedName>
        <fullName evidence="1">Aminotransferase-like plant mobile domain-containing protein</fullName>
    </recommendedName>
</protein>
<dbReference type="OrthoDB" id="593744at2759"/>
<dbReference type="PANTHER" id="PTHR46033:SF8">
    <property type="entry name" value="PROTEIN MAINTENANCE OF MERISTEMS-LIKE"/>
    <property type="match status" value="1"/>
</dbReference>
<dbReference type="Pfam" id="PF10536">
    <property type="entry name" value="PMD"/>
    <property type="match status" value="1"/>
</dbReference>
<dbReference type="AlphaFoldDB" id="A0A9D3V5N4"/>
<dbReference type="Proteomes" id="UP000828251">
    <property type="component" value="Unassembled WGS sequence"/>
</dbReference>
<gene>
    <name evidence="2" type="ORF">J1N35_024942</name>
</gene>
<sequence>MLLTVQFIWMPYSVPEVTAVIPSYAHVHSHLWCISAPLIHFQTVEWYHGDRVLRQFCCTQYISTLPVRLDAKLHGMTRRGRHGIDWGDEHAEYITMWKNRFGRIPQMDRSLDLRPSTQYVQWYYENGKPFLFGGRSLVVPPYMTRIGQHSPCPHHALALEPKPELEPEQHSGSSSYYPDLGAIAISRALQSLISSAHHRTPLLPAHIHHRTLLLQSRIHRRSLLPPTHIHLRSLLPQLEFIDSV</sequence>
<dbReference type="PANTHER" id="PTHR46033">
    <property type="entry name" value="PROTEIN MAIN-LIKE 2"/>
    <property type="match status" value="1"/>
</dbReference>
<reference evidence="2 3" key="1">
    <citation type="journal article" date="2021" name="Plant Biotechnol. J.">
        <title>Multi-omics assisted identification of the key and species-specific regulatory components of drought-tolerant mechanisms in Gossypium stocksii.</title>
        <authorList>
            <person name="Yu D."/>
            <person name="Ke L."/>
            <person name="Zhang D."/>
            <person name="Wu Y."/>
            <person name="Sun Y."/>
            <person name="Mei J."/>
            <person name="Sun J."/>
            <person name="Sun Y."/>
        </authorList>
    </citation>
    <scope>NUCLEOTIDE SEQUENCE [LARGE SCALE GENOMIC DNA]</scope>
    <source>
        <strain evidence="3">cv. E1</strain>
        <tissue evidence="2">Leaf</tissue>
    </source>
</reference>
<keyword evidence="3" id="KW-1185">Reference proteome</keyword>
<evidence type="ECO:0000259" key="1">
    <source>
        <dbReference type="Pfam" id="PF10536"/>
    </source>
</evidence>
<evidence type="ECO:0000313" key="3">
    <source>
        <dbReference type="Proteomes" id="UP000828251"/>
    </source>
</evidence>
<name>A0A9D3V5N4_9ROSI</name>
<accession>A0A9D3V5N4</accession>
<comment type="caution">
    <text evidence="2">The sequence shown here is derived from an EMBL/GenBank/DDBJ whole genome shotgun (WGS) entry which is preliminary data.</text>
</comment>
<dbReference type="InterPro" id="IPR044824">
    <property type="entry name" value="MAIN-like"/>
</dbReference>
<feature type="domain" description="Aminotransferase-like plant mobile" evidence="1">
    <location>
        <begin position="6"/>
        <end position="123"/>
    </location>
</feature>
<dbReference type="InterPro" id="IPR019557">
    <property type="entry name" value="AminoTfrase-like_pln_mobile"/>
</dbReference>
<dbReference type="EMBL" id="JAIQCV010000008">
    <property type="protein sequence ID" value="KAH1072614.1"/>
    <property type="molecule type" value="Genomic_DNA"/>
</dbReference>
<evidence type="ECO:0000313" key="2">
    <source>
        <dbReference type="EMBL" id="KAH1072614.1"/>
    </source>
</evidence>